<sequence>MLKINNSSKTKLVEKTIFDSYSPFQIQFGNYSPGLEPIYIWRLESDEYLFEFWIHSRTKELVSINLVLVPRSFVNEVNHFDIENVILNSFPLCDTSDWEKKIEAKEFRIADSLYVIGENRNFSLSILHDSVQVLISGFKPSRLYKNERVGIGVDFESNVCYISIERLTSEEILNLRQACGL</sequence>
<accession>A0A2M9ZUA6</accession>
<dbReference type="Proteomes" id="UP000231843">
    <property type="component" value="Unassembled WGS sequence"/>
</dbReference>
<protein>
    <submittedName>
        <fullName evidence="1">Uncharacterized protein</fullName>
    </submittedName>
</protein>
<evidence type="ECO:0000313" key="2">
    <source>
        <dbReference type="Proteomes" id="UP000231843"/>
    </source>
</evidence>
<gene>
    <name evidence="1" type="ORF">CH365_18230</name>
</gene>
<name>A0A2M9ZUA6_9LEPT</name>
<reference evidence="1 2" key="1">
    <citation type="submission" date="2017-07" db="EMBL/GenBank/DDBJ databases">
        <title>Leptospira spp. isolated from tropical soils.</title>
        <authorList>
            <person name="Thibeaux R."/>
            <person name="Iraola G."/>
            <person name="Ferres I."/>
            <person name="Bierque E."/>
            <person name="Girault D."/>
            <person name="Soupe-Gilbert M.-E."/>
            <person name="Picardeau M."/>
            <person name="Goarant C."/>
        </authorList>
    </citation>
    <scope>NUCLEOTIDE SEQUENCE [LARGE SCALE GENOMIC DNA]</scope>
    <source>
        <strain evidence="1 2">ES4-C-A1</strain>
    </source>
</reference>
<dbReference type="RefSeq" id="WP_100769964.1">
    <property type="nucleotide sequence ID" value="NZ_NPEA01000011.1"/>
</dbReference>
<evidence type="ECO:0000313" key="1">
    <source>
        <dbReference type="EMBL" id="PJZ75677.1"/>
    </source>
</evidence>
<dbReference type="EMBL" id="NPEA01000011">
    <property type="protein sequence ID" value="PJZ75677.1"/>
    <property type="molecule type" value="Genomic_DNA"/>
</dbReference>
<keyword evidence="2" id="KW-1185">Reference proteome</keyword>
<dbReference type="OrthoDB" id="6696717at2"/>
<comment type="caution">
    <text evidence="1">The sequence shown here is derived from an EMBL/GenBank/DDBJ whole genome shotgun (WGS) entry which is preliminary data.</text>
</comment>
<dbReference type="AlphaFoldDB" id="A0A2M9ZUA6"/>
<proteinExistence type="predicted"/>
<organism evidence="1 2">
    <name type="scientific">Leptospira neocaledonica</name>
    <dbReference type="NCBI Taxonomy" id="2023192"/>
    <lineage>
        <taxon>Bacteria</taxon>
        <taxon>Pseudomonadati</taxon>
        <taxon>Spirochaetota</taxon>
        <taxon>Spirochaetia</taxon>
        <taxon>Leptospirales</taxon>
        <taxon>Leptospiraceae</taxon>
        <taxon>Leptospira</taxon>
    </lineage>
</organism>